<dbReference type="Proteomes" id="UP001144352">
    <property type="component" value="Unassembled WGS sequence"/>
</dbReference>
<dbReference type="InterPro" id="IPR011990">
    <property type="entry name" value="TPR-like_helical_dom_sf"/>
</dbReference>
<evidence type="ECO:0000256" key="2">
    <source>
        <dbReference type="SAM" id="Coils"/>
    </source>
</evidence>
<keyword evidence="2" id="KW-0175">Coiled coil</keyword>
<dbReference type="SUPFAM" id="SSF48452">
    <property type="entry name" value="TPR-like"/>
    <property type="match status" value="1"/>
</dbReference>
<feature type="repeat" description="TPR" evidence="1">
    <location>
        <begin position="150"/>
        <end position="183"/>
    </location>
</feature>
<dbReference type="InterPro" id="IPR019734">
    <property type="entry name" value="TPR_rpt"/>
</dbReference>
<dbReference type="Gene3D" id="1.25.40.10">
    <property type="entry name" value="Tetratricopeptide repeat domain"/>
    <property type="match status" value="1"/>
</dbReference>
<keyword evidence="3" id="KW-0732">Signal</keyword>
<dbReference type="PROSITE" id="PS51257">
    <property type="entry name" value="PROKAR_LIPOPROTEIN"/>
    <property type="match status" value="1"/>
</dbReference>
<protein>
    <submittedName>
        <fullName evidence="4">Lipoprotein</fullName>
    </submittedName>
</protein>
<dbReference type="Pfam" id="PF13432">
    <property type="entry name" value="TPR_16"/>
    <property type="match status" value="1"/>
</dbReference>
<sequence length="271" mass="30393">MKIVRNISLVVLLALSGCAMRSDLETVQRDNEELKTRIFRLEKDLGGVRTETKAGIETTLQDFEKERAGARKGLADLQASMDAMKVDLQVMAGKVDDLSLAAKKPAEEVNLLKEDLERRLSSLEERLGAVQKKVTDMETAQAKPPEPATPEALYQKGLDAYRSGNYAGAREAFARFLEQHPKHELAVNAHYWSGEAYYGEKKYEQAVLEFQEVIKNYPGKEKAPAAMLKQAAAFNEIGDLKSARYVLRKLIDEHPSTEEAKRAKERLKALK</sequence>
<feature type="repeat" description="TPR" evidence="1">
    <location>
        <begin position="187"/>
        <end position="220"/>
    </location>
</feature>
<keyword evidence="4" id="KW-0449">Lipoprotein</keyword>
<reference evidence="4" key="1">
    <citation type="submission" date="2022-12" db="EMBL/GenBank/DDBJ databases">
        <title>Reference genome sequencing for broad-spectrum identification of bacterial and archaeal isolates by mass spectrometry.</title>
        <authorList>
            <person name="Sekiguchi Y."/>
            <person name="Tourlousse D.M."/>
        </authorList>
    </citation>
    <scope>NUCLEOTIDE SEQUENCE</scope>
    <source>
        <strain evidence="4">H2</strain>
    </source>
</reference>
<feature type="chain" id="PRO_5040995536" evidence="3">
    <location>
        <begin position="22"/>
        <end position="271"/>
    </location>
</feature>
<dbReference type="Gene3D" id="1.10.287.1490">
    <property type="match status" value="1"/>
</dbReference>
<dbReference type="AlphaFoldDB" id="A0A9W6G081"/>
<feature type="coiled-coil region" evidence="2">
    <location>
        <begin position="24"/>
        <end position="80"/>
    </location>
</feature>
<organism evidence="4 5">
    <name type="scientific">Geobacter hydrogenophilus</name>
    <dbReference type="NCBI Taxonomy" id="40983"/>
    <lineage>
        <taxon>Bacteria</taxon>
        <taxon>Pseudomonadati</taxon>
        <taxon>Thermodesulfobacteriota</taxon>
        <taxon>Desulfuromonadia</taxon>
        <taxon>Geobacterales</taxon>
        <taxon>Geobacteraceae</taxon>
        <taxon>Geobacter</taxon>
    </lineage>
</organism>
<evidence type="ECO:0000256" key="1">
    <source>
        <dbReference type="PROSITE-ProRule" id="PRU00339"/>
    </source>
</evidence>
<dbReference type="SMART" id="SM00028">
    <property type="entry name" value="TPR"/>
    <property type="match status" value="3"/>
</dbReference>
<feature type="coiled-coil region" evidence="2">
    <location>
        <begin position="106"/>
        <end position="140"/>
    </location>
</feature>
<dbReference type="PROSITE" id="PS50005">
    <property type="entry name" value="TPR"/>
    <property type="match status" value="2"/>
</dbReference>
<keyword evidence="5" id="KW-1185">Reference proteome</keyword>
<proteinExistence type="inferred from homology"/>
<evidence type="ECO:0000256" key="3">
    <source>
        <dbReference type="SAM" id="SignalP"/>
    </source>
</evidence>
<accession>A0A9W6G081</accession>
<name>A0A9W6G081_9BACT</name>
<dbReference type="InterPro" id="IPR034706">
    <property type="entry name" value="CpoB"/>
</dbReference>
<dbReference type="HAMAP" id="MF_02066">
    <property type="entry name" value="CpoB"/>
    <property type="match status" value="1"/>
</dbReference>
<dbReference type="GO" id="GO:0051301">
    <property type="term" value="P:cell division"/>
    <property type="evidence" value="ECO:0007669"/>
    <property type="project" value="InterPro"/>
</dbReference>
<gene>
    <name evidence="4" type="ORF">GHYDROH2_14990</name>
</gene>
<dbReference type="EMBL" id="BSDS01000001">
    <property type="protein sequence ID" value="GLI37998.1"/>
    <property type="molecule type" value="Genomic_DNA"/>
</dbReference>
<keyword evidence="1" id="KW-0802">TPR repeat</keyword>
<dbReference type="RefSeq" id="WP_214186243.1">
    <property type="nucleotide sequence ID" value="NZ_BSDS01000001.1"/>
</dbReference>
<dbReference type="NCBIfam" id="TIGR02795">
    <property type="entry name" value="tol_pal_ybgF"/>
    <property type="match status" value="1"/>
</dbReference>
<feature type="signal peptide" evidence="3">
    <location>
        <begin position="1"/>
        <end position="21"/>
    </location>
</feature>
<dbReference type="Pfam" id="PF13174">
    <property type="entry name" value="TPR_6"/>
    <property type="match status" value="1"/>
</dbReference>
<dbReference type="InterPro" id="IPR014162">
    <property type="entry name" value="CpoB_C"/>
</dbReference>
<comment type="caution">
    <text evidence="4">The sequence shown here is derived from an EMBL/GenBank/DDBJ whole genome shotgun (WGS) entry which is preliminary data.</text>
</comment>
<evidence type="ECO:0000313" key="4">
    <source>
        <dbReference type="EMBL" id="GLI37998.1"/>
    </source>
</evidence>
<evidence type="ECO:0000313" key="5">
    <source>
        <dbReference type="Proteomes" id="UP001144352"/>
    </source>
</evidence>